<dbReference type="Pfam" id="PF00933">
    <property type="entry name" value="Glyco_hydro_3"/>
    <property type="match status" value="1"/>
</dbReference>
<evidence type="ECO:0000256" key="4">
    <source>
        <dbReference type="ARBA" id="ARBA00022801"/>
    </source>
</evidence>
<name>A0A4V2DD21_9SPHN</name>
<dbReference type="GO" id="GO:0009254">
    <property type="term" value="P:peptidoglycan turnover"/>
    <property type="evidence" value="ECO:0007669"/>
    <property type="project" value="TreeGrafter"/>
</dbReference>
<evidence type="ECO:0000256" key="2">
    <source>
        <dbReference type="ARBA" id="ARBA00005336"/>
    </source>
</evidence>
<accession>A0A4V2DD21</accession>
<reference evidence="7 8" key="1">
    <citation type="submission" date="2019-02" db="EMBL/GenBank/DDBJ databases">
        <authorList>
            <person name="Li Y."/>
        </authorList>
    </citation>
    <scope>NUCLEOTIDE SEQUENCE [LARGE SCALE GENOMIC DNA]</scope>
    <source>
        <strain evidence="7 8">3-7</strain>
    </source>
</reference>
<dbReference type="Gene3D" id="3.40.50.1700">
    <property type="entry name" value="Glycoside hydrolase family 3 C-terminal domain"/>
    <property type="match status" value="1"/>
</dbReference>
<organism evidence="7 8">
    <name type="scientific">Sphingomonas populi</name>
    <dbReference type="NCBI Taxonomy" id="2484750"/>
    <lineage>
        <taxon>Bacteria</taxon>
        <taxon>Pseudomonadati</taxon>
        <taxon>Pseudomonadota</taxon>
        <taxon>Alphaproteobacteria</taxon>
        <taxon>Sphingomonadales</taxon>
        <taxon>Sphingomonadaceae</taxon>
        <taxon>Sphingomonas</taxon>
    </lineage>
</organism>
<dbReference type="GO" id="GO:0004563">
    <property type="term" value="F:beta-N-acetylhexosaminidase activity"/>
    <property type="evidence" value="ECO:0007669"/>
    <property type="project" value="UniProtKB-EC"/>
</dbReference>
<dbReference type="InterPro" id="IPR036962">
    <property type="entry name" value="Glyco_hydro_3_N_sf"/>
</dbReference>
<protein>
    <recommendedName>
        <fullName evidence="3">beta-N-acetylhexosaminidase</fullName>
        <ecNumber evidence="3">3.2.1.52</ecNumber>
    </recommendedName>
</protein>
<dbReference type="EMBL" id="SGIS01000026">
    <property type="protein sequence ID" value="RZF63468.1"/>
    <property type="molecule type" value="Genomic_DNA"/>
</dbReference>
<dbReference type="EC" id="3.2.1.52" evidence="3"/>
<evidence type="ECO:0000313" key="8">
    <source>
        <dbReference type="Proteomes" id="UP000292085"/>
    </source>
</evidence>
<dbReference type="InterPro" id="IPR050226">
    <property type="entry name" value="NagZ_Beta-hexosaminidase"/>
</dbReference>
<dbReference type="OrthoDB" id="9781691at2"/>
<dbReference type="InterPro" id="IPR017853">
    <property type="entry name" value="GH"/>
</dbReference>
<sequence>MTDLLHGSADPLALAPEDRDWVERTRNSLDTEARIAQLFVLSSREDSAAETAELLAVRPGGIHRFPTGDLDAALTQTRIALESSEVPPIITGDIEGGAISYQFTTPVPNQLGLAACDDLALTEAVAAVIARESVALGYNWSFAPVVDLNRAFRSAIVGTRSFGADADRVLSHARAYVRTLQQHGIAATAKHWPGDGIDDRDQHLVTSVNPLGPIEWEQSFGRIFRTLIDDGVMTIMSAHIALPGFVRSLLPDAGREAFAPASVSHLLNQRLLRDQLGFRGLIVSDATVMGGLTSWMDRAEAVPAVIQNGCDVFLFSRDPASDMALMLKGVREGRLSETRLDEAVTRMLSLKARLGLHRRSPSERVRPTDEVRAMLQTDTATGVATRAAGEGLTLVKDTAALLPLDLGRHRRVVILADPGWSFVSGAPPRSFEPLEQELRARGFEVRAFDADAPPTRDDTDLLIYAVGQEATPSLGQIHLDFSKLHGGSRKAMMQFNREIPTLLVSFGQPYYLYDAPNMETYVNAYCSLAINQRELVKRLVGEAPFTGRSPVDPFCGQEQLRW</sequence>
<comment type="caution">
    <text evidence="7">The sequence shown here is derived from an EMBL/GenBank/DDBJ whole genome shotgun (WGS) entry which is preliminary data.</text>
</comment>
<evidence type="ECO:0000256" key="3">
    <source>
        <dbReference type="ARBA" id="ARBA00012663"/>
    </source>
</evidence>
<feature type="domain" description="Glycoside hydrolase family 3 N-terminal" evidence="6">
    <location>
        <begin position="32"/>
        <end position="350"/>
    </location>
</feature>
<evidence type="ECO:0000313" key="7">
    <source>
        <dbReference type="EMBL" id="RZF63468.1"/>
    </source>
</evidence>
<gene>
    <name evidence="7" type="ORF">EWE75_16060</name>
</gene>
<dbReference type="SUPFAM" id="SSF51445">
    <property type="entry name" value="(Trans)glycosidases"/>
    <property type="match status" value="1"/>
</dbReference>
<evidence type="ECO:0000256" key="1">
    <source>
        <dbReference type="ARBA" id="ARBA00001231"/>
    </source>
</evidence>
<comment type="catalytic activity">
    <reaction evidence="1">
        <text>Hydrolysis of terminal non-reducing N-acetyl-D-hexosamine residues in N-acetyl-beta-D-hexosaminides.</text>
        <dbReference type="EC" id="3.2.1.52"/>
    </reaction>
</comment>
<comment type="similarity">
    <text evidence="2">Belongs to the glycosyl hydrolase 3 family.</text>
</comment>
<dbReference type="Gene3D" id="3.20.20.300">
    <property type="entry name" value="Glycoside hydrolase, family 3, N-terminal domain"/>
    <property type="match status" value="1"/>
</dbReference>
<dbReference type="AlphaFoldDB" id="A0A4V2DD21"/>
<evidence type="ECO:0000256" key="5">
    <source>
        <dbReference type="ARBA" id="ARBA00023295"/>
    </source>
</evidence>
<dbReference type="InterPro" id="IPR001764">
    <property type="entry name" value="Glyco_hydro_3_N"/>
</dbReference>
<dbReference type="PANTHER" id="PTHR30480:SF13">
    <property type="entry name" value="BETA-HEXOSAMINIDASE"/>
    <property type="match status" value="1"/>
</dbReference>
<keyword evidence="4 7" id="KW-0378">Hydrolase</keyword>
<dbReference type="Proteomes" id="UP000292085">
    <property type="component" value="Unassembled WGS sequence"/>
</dbReference>
<dbReference type="InterPro" id="IPR036881">
    <property type="entry name" value="Glyco_hydro_3_C_sf"/>
</dbReference>
<keyword evidence="8" id="KW-1185">Reference proteome</keyword>
<keyword evidence="5" id="KW-0326">Glycosidase</keyword>
<dbReference type="PANTHER" id="PTHR30480">
    <property type="entry name" value="BETA-HEXOSAMINIDASE-RELATED"/>
    <property type="match status" value="1"/>
</dbReference>
<dbReference type="GO" id="GO:0005975">
    <property type="term" value="P:carbohydrate metabolic process"/>
    <property type="evidence" value="ECO:0007669"/>
    <property type="project" value="InterPro"/>
</dbReference>
<proteinExistence type="inferred from homology"/>
<evidence type="ECO:0000259" key="6">
    <source>
        <dbReference type="Pfam" id="PF00933"/>
    </source>
</evidence>